<sequence>MPTRVEVPDVMVGDVTNSHGLDPYMFVDDTDPMLSTGDVDAPLLSPFSSSSDCHASSDEDTLDEVQQTKRAKKKVKVKVHPIPPGLPFQMRSLCSVFGGSVVSQRRSLLALVSIAPFPHALSSGTWRLPCSDQPQGIRHLLGIYVLSRECGVVISTEHLSYLTDFRVCGRSEELKHTLTNSFGMALIAGFPSKDDHFEDRFFFVEFSERTVEADCIELVKTRWEGRVKPSLPEVLKEFVTAMHTELSSGNGNWRKSFSRRRIERALSAEIFPGKILGRGQARVSFRDHGALEAASKAKGSSGTNTPRVVAPTTSTPTAPSMRARSSRPLAPKTLPPPPSSGELAEFRRLSAERARISSSKGKGIDRVTPSKRQRVDTHPAAVVGRETSASHVASSFVGGLLRDEAYSAVKSKTSERFPFFYRLVIMMRMFALGIASLVRPRSSLTILQSRLDEYAEQSEGEVVQLRGELSSVSDLQRSRIDDAVAEAKDEMACGFAERASEGSEPPDLPTEVKAVRERRNPIYDAQDAFADLLASVRRVLEIPVVSAGTAEASVAVDDDVEVTDKDDVEVIDDEEDAED</sequence>
<feature type="region of interest" description="Disordered" evidence="1">
    <location>
        <begin position="558"/>
        <end position="579"/>
    </location>
</feature>
<keyword evidence="3" id="KW-1185">Reference proteome</keyword>
<dbReference type="Proteomes" id="UP000029120">
    <property type="component" value="Chromosome 4"/>
</dbReference>
<evidence type="ECO:0000256" key="1">
    <source>
        <dbReference type="SAM" id="MobiDB-lite"/>
    </source>
</evidence>
<reference evidence="3" key="1">
    <citation type="journal article" date="2015" name="Nat. Plants">
        <title>Genome expansion of Arabis alpina linked with retrotransposition and reduced symmetric DNA methylation.</title>
        <authorList>
            <person name="Willing E.M."/>
            <person name="Rawat V."/>
            <person name="Mandakova T."/>
            <person name="Maumus F."/>
            <person name="James G.V."/>
            <person name="Nordstroem K.J."/>
            <person name="Becker C."/>
            <person name="Warthmann N."/>
            <person name="Chica C."/>
            <person name="Szarzynska B."/>
            <person name="Zytnicki M."/>
            <person name="Albani M.C."/>
            <person name="Kiefer C."/>
            <person name="Bergonzi S."/>
            <person name="Castaings L."/>
            <person name="Mateos J.L."/>
            <person name="Berns M.C."/>
            <person name="Bujdoso N."/>
            <person name="Piofczyk T."/>
            <person name="de Lorenzo L."/>
            <person name="Barrero-Sicilia C."/>
            <person name="Mateos I."/>
            <person name="Piednoel M."/>
            <person name="Hagmann J."/>
            <person name="Chen-Min-Tao R."/>
            <person name="Iglesias-Fernandez R."/>
            <person name="Schuster S.C."/>
            <person name="Alonso-Blanco C."/>
            <person name="Roudier F."/>
            <person name="Carbonero P."/>
            <person name="Paz-Ares J."/>
            <person name="Davis S.J."/>
            <person name="Pecinka A."/>
            <person name="Quesneville H."/>
            <person name="Colot V."/>
            <person name="Lysak M.A."/>
            <person name="Weigel D."/>
            <person name="Coupland G."/>
            <person name="Schneeberger K."/>
        </authorList>
    </citation>
    <scope>NUCLEOTIDE SEQUENCE [LARGE SCALE GENOMIC DNA]</scope>
    <source>
        <strain evidence="3">cv. Pajares</strain>
    </source>
</reference>
<accession>A0A087H1R6</accession>
<dbReference type="Gramene" id="KFK36068">
    <property type="protein sequence ID" value="KFK36068"/>
    <property type="gene ID" value="AALP_AA4G073400"/>
</dbReference>
<dbReference type="EMBL" id="CM002872">
    <property type="protein sequence ID" value="KFK36068.1"/>
    <property type="molecule type" value="Genomic_DNA"/>
</dbReference>
<organism evidence="2 3">
    <name type="scientific">Arabis alpina</name>
    <name type="common">Alpine rock-cress</name>
    <dbReference type="NCBI Taxonomy" id="50452"/>
    <lineage>
        <taxon>Eukaryota</taxon>
        <taxon>Viridiplantae</taxon>
        <taxon>Streptophyta</taxon>
        <taxon>Embryophyta</taxon>
        <taxon>Tracheophyta</taxon>
        <taxon>Spermatophyta</taxon>
        <taxon>Magnoliopsida</taxon>
        <taxon>eudicotyledons</taxon>
        <taxon>Gunneridae</taxon>
        <taxon>Pentapetalae</taxon>
        <taxon>rosids</taxon>
        <taxon>malvids</taxon>
        <taxon>Brassicales</taxon>
        <taxon>Brassicaceae</taxon>
        <taxon>Arabideae</taxon>
        <taxon>Arabis</taxon>
    </lineage>
</organism>
<proteinExistence type="predicted"/>
<dbReference type="AlphaFoldDB" id="A0A087H1R6"/>
<protein>
    <submittedName>
        <fullName evidence="2">Uncharacterized protein</fullName>
    </submittedName>
</protein>
<feature type="compositionally biased region" description="Low complexity" evidence="1">
    <location>
        <begin position="305"/>
        <end position="320"/>
    </location>
</feature>
<gene>
    <name evidence="2" type="ordered locus">AALP_Aa4g073400</name>
</gene>
<feature type="region of interest" description="Disordered" evidence="1">
    <location>
        <begin position="293"/>
        <end position="343"/>
    </location>
</feature>
<evidence type="ECO:0000313" key="2">
    <source>
        <dbReference type="EMBL" id="KFK36068.1"/>
    </source>
</evidence>
<name>A0A087H1R6_ARAAL</name>
<feature type="region of interest" description="Disordered" evidence="1">
    <location>
        <begin position="355"/>
        <end position="379"/>
    </location>
</feature>
<dbReference type="OrthoDB" id="1114078at2759"/>
<evidence type="ECO:0000313" key="3">
    <source>
        <dbReference type="Proteomes" id="UP000029120"/>
    </source>
</evidence>